<dbReference type="PANTHER" id="PTHR31900:SF34">
    <property type="entry name" value="EMB|CAB62440.1-RELATED"/>
    <property type="match status" value="1"/>
</dbReference>
<dbReference type="InterPro" id="IPR050232">
    <property type="entry name" value="FBL13/AtMIF1-like"/>
</dbReference>
<protein>
    <submittedName>
        <fullName evidence="2">F-box/RNI/FBD-like domain protein</fullName>
    </submittedName>
</protein>
<dbReference type="AlphaFoldDB" id="A0A834TQE7"/>
<dbReference type="InterPro" id="IPR036047">
    <property type="entry name" value="F-box-like_dom_sf"/>
</dbReference>
<dbReference type="SUPFAM" id="SSF81383">
    <property type="entry name" value="F-box domain"/>
    <property type="match status" value="1"/>
</dbReference>
<feature type="domain" description="F-box" evidence="1">
    <location>
        <begin position="20"/>
        <end position="69"/>
    </location>
</feature>
<proteinExistence type="predicted"/>
<evidence type="ECO:0000313" key="2">
    <source>
        <dbReference type="EMBL" id="KAF7825789.1"/>
    </source>
</evidence>
<sequence length="234" mass="26633">MAESNPSKFETQKIDGEKSIDRLSSLPDVLLLKILSYLPIRQAVATSILSNTWRALCRDRPSRKIYHSRSNPFEAIDTEWIKRAIIEGKVEILDVSLGFNHVPSSIFTCSTIVVPRLNGARIMNDIDSSVCLPSLKILHLNHVEFGRRENINKILHSGNTIVLEDLALNNITILVDTRISTRYHNVTSCFPKLIRANIDFDIYFPFAAFSNVESLRSMLFVIMIEELVFQPFTI</sequence>
<dbReference type="OrthoDB" id="1104922at2759"/>
<evidence type="ECO:0000259" key="1">
    <source>
        <dbReference type="PROSITE" id="PS50181"/>
    </source>
</evidence>
<dbReference type="InterPro" id="IPR001810">
    <property type="entry name" value="F-box_dom"/>
</dbReference>
<dbReference type="Gene3D" id="1.20.1280.50">
    <property type="match status" value="1"/>
</dbReference>
<dbReference type="Pfam" id="PF00646">
    <property type="entry name" value="F-box"/>
    <property type="match status" value="1"/>
</dbReference>
<dbReference type="SMART" id="SM00256">
    <property type="entry name" value="FBOX"/>
    <property type="match status" value="1"/>
</dbReference>
<dbReference type="Proteomes" id="UP000634136">
    <property type="component" value="Unassembled WGS sequence"/>
</dbReference>
<name>A0A834TQE7_9FABA</name>
<dbReference type="PROSITE" id="PS50181">
    <property type="entry name" value="FBOX"/>
    <property type="match status" value="1"/>
</dbReference>
<dbReference type="EMBL" id="JAAIUW010000006">
    <property type="protein sequence ID" value="KAF7825789.1"/>
    <property type="molecule type" value="Genomic_DNA"/>
</dbReference>
<organism evidence="2 3">
    <name type="scientific">Senna tora</name>
    <dbReference type="NCBI Taxonomy" id="362788"/>
    <lineage>
        <taxon>Eukaryota</taxon>
        <taxon>Viridiplantae</taxon>
        <taxon>Streptophyta</taxon>
        <taxon>Embryophyta</taxon>
        <taxon>Tracheophyta</taxon>
        <taxon>Spermatophyta</taxon>
        <taxon>Magnoliopsida</taxon>
        <taxon>eudicotyledons</taxon>
        <taxon>Gunneridae</taxon>
        <taxon>Pentapetalae</taxon>
        <taxon>rosids</taxon>
        <taxon>fabids</taxon>
        <taxon>Fabales</taxon>
        <taxon>Fabaceae</taxon>
        <taxon>Caesalpinioideae</taxon>
        <taxon>Cassia clade</taxon>
        <taxon>Senna</taxon>
    </lineage>
</organism>
<keyword evidence="3" id="KW-1185">Reference proteome</keyword>
<dbReference type="PANTHER" id="PTHR31900">
    <property type="entry name" value="F-BOX/RNI SUPERFAMILY PROTEIN-RELATED"/>
    <property type="match status" value="1"/>
</dbReference>
<gene>
    <name evidence="2" type="ORF">G2W53_016953</name>
</gene>
<accession>A0A834TQE7</accession>
<reference evidence="2" key="1">
    <citation type="submission" date="2020-09" db="EMBL/GenBank/DDBJ databases">
        <title>Genome-Enabled Discovery of Anthraquinone Biosynthesis in Senna tora.</title>
        <authorList>
            <person name="Kang S.-H."/>
            <person name="Pandey R.P."/>
            <person name="Lee C.-M."/>
            <person name="Sim J.-S."/>
            <person name="Jeong J.-T."/>
            <person name="Choi B.-S."/>
            <person name="Jung M."/>
            <person name="Ginzburg D."/>
            <person name="Zhao K."/>
            <person name="Won S.Y."/>
            <person name="Oh T.-J."/>
            <person name="Yu Y."/>
            <person name="Kim N.-H."/>
            <person name="Lee O.R."/>
            <person name="Lee T.-H."/>
            <person name="Bashyal P."/>
            <person name="Kim T.-S."/>
            <person name="Lee W.-H."/>
            <person name="Kawkins C."/>
            <person name="Kim C.-K."/>
            <person name="Kim J.S."/>
            <person name="Ahn B.O."/>
            <person name="Rhee S.Y."/>
            <person name="Sohng J.K."/>
        </authorList>
    </citation>
    <scope>NUCLEOTIDE SEQUENCE</scope>
    <source>
        <tissue evidence="2">Leaf</tissue>
    </source>
</reference>
<evidence type="ECO:0000313" key="3">
    <source>
        <dbReference type="Proteomes" id="UP000634136"/>
    </source>
</evidence>
<comment type="caution">
    <text evidence="2">The sequence shown here is derived from an EMBL/GenBank/DDBJ whole genome shotgun (WGS) entry which is preliminary data.</text>
</comment>